<protein>
    <recommendedName>
        <fullName evidence="4">DUF4468 domain-containing protein</fullName>
    </recommendedName>
</protein>
<evidence type="ECO:0000256" key="1">
    <source>
        <dbReference type="SAM" id="SignalP"/>
    </source>
</evidence>
<dbReference type="CDD" id="cd12190">
    <property type="entry name" value="Bacova_04320_like"/>
    <property type="match status" value="1"/>
</dbReference>
<evidence type="ECO:0000313" key="2">
    <source>
        <dbReference type="EMBL" id="EGK01383.1"/>
    </source>
</evidence>
<dbReference type="Proteomes" id="UP000004913">
    <property type="component" value="Unassembled WGS sequence"/>
</dbReference>
<dbReference type="AlphaFoldDB" id="F5IZ08"/>
<evidence type="ECO:0000313" key="3">
    <source>
        <dbReference type="Proteomes" id="UP000004913"/>
    </source>
</evidence>
<reference evidence="2 3" key="1">
    <citation type="submission" date="2011-04" db="EMBL/GenBank/DDBJ databases">
        <title>The Genome Sequence of Dysgonomonas gadei ATCC BAA-286.</title>
        <authorList>
            <consortium name="The Broad Institute Genome Sequencing Platform"/>
            <person name="Earl A."/>
            <person name="Ward D."/>
            <person name="Feldgarden M."/>
            <person name="Gevers D."/>
            <person name="Pudlo N."/>
            <person name="Martens E."/>
            <person name="Allen-Vercoe E."/>
            <person name="Young S.K."/>
            <person name="Zeng Q."/>
            <person name="Gargeya S."/>
            <person name="Fitzgerald M."/>
            <person name="Haas B."/>
            <person name="Abouelleil A."/>
            <person name="Alvarado L."/>
            <person name="Arachchi H.M."/>
            <person name="Berlin A."/>
            <person name="Brown A."/>
            <person name="Chapman S.B."/>
            <person name="Chen Z."/>
            <person name="Dunbar C."/>
            <person name="Freedman E."/>
            <person name="Gearin G."/>
            <person name="Gellesch M."/>
            <person name="Goldberg J."/>
            <person name="Griggs A."/>
            <person name="Gujja S."/>
            <person name="Heiman D."/>
            <person name="Howarth C."/>
            <person name="Larson L."/>
            <person name="Lui A."/>
            <person name="MacDonald P.J.P."/>
            <person name="Mehta T."/>
            <person name="Montmayeur A."/>
            <person name="Murphy C."/>
            <person name="Neiman D."/>
            <person name="Pearson M."/>
            <person name="Priest M."/>
            <person name="Roberts A."/>
            <person name="Saif S."/>
            <person name="Shea T."/>
            <person name="Shenoy N."/>
            <person name="Sisk P."/>
            <person name="Stolte C."/>
            <person name="Sykes S."/>
            <person name="Yandava C."/>
            <person name="Wortman J."/>
            <person name="Nusbaum C."/>
            <person name="Birren B."/>
        </authorList>
    </citation>
    <scope>NUCLEOTIDE SEQUENCE [LARGE SCALE GENOMIC DNA]</scope>
    <source>
        <strain evidence="2 3">ATCC BAA-286</strain>
    </source>
</reference>
<gene>
    <name evidence="2" type="ORF">HMPREF9455_02216</name>
</gene>
<dbReference type="STRING" id="742766.HMPREF9455_02216"/>
<name>F5IZ08_9BACT</name>
<dbReference type="Gene3D" id="3.30.530.80">
    <property type="match status" value="1"/>
</dbReference>
<dbReference type="eggNOG" id="ENOG50319RD">
    <property type="taxonomic scope" value="Bacteria"/>
</dbReference>
<organism evidence="2 3">
    <name type="scientific">Dysgonomonas gadei ATCC BAA-286</name>
    <dbReference type="NCBI Taxonomy" id="742766"/>
    <lineage>
        <taxon>Bacteria</taxon>
        <taxon>Pseudomonadati</taxon>
        <taxon>Bacteroidota</taxon>
        <taxon>Bacteroidia</taxon>
        <taxon>Bacteroidales</taxon>
        <taxon>Dysgonomonadaceae</taxon>
        <taxon>Dysgonomonas</taxon>
    </lineage>
</organism>
<feature type="chain" id="PRO_5003325608" description="DUF4468 domain-containing protein" evidence="1">
    <location>
        <begin position="24"/>
        <end position="194"/>
    </location>
</feature>
<keyword evidence="3" id="KW-1185">Reference proteome</keyword>
<sequence length="194" mass="22452">MTQTMKKLILYTICSMLSAVCFSQVVKSGESFINVPVIEGKVTFLKEIPSNKDISTEANYKILKEWAIINYGKDPFISSVRHDTKNNEFIAKSRIELLLPANSKGVREKMIMRYRINGFLFQDKCVLEVTDISYLYENQANDKLLPRVIRAEDFITDNALELNDNIQEFRVNTRKSTLYFLNEISKDFEGKFGH</sequence>
<dbReference type="EMBL" id="ADLV01000027">
    <property type="protein sequence ID" value="EGK01383.1"/>
    <property type="molecule type" value="Genomic_DNA"/>
</dbReference>
<evidence type="ECO:0008006" key="4">
    <source>
        <dbReference type="Google" id="ProtNLM"/>
    </source>
</evidence>
<dbReference type="HOGENOM" id="CLU_1413188_0_0_10"/>
<keyword evidence="1" id="KW-0732">Signal</keyword>
<proteinExistence type="predicted"/>
<accession>F5IZ08</accession>
<comment type="caution">
    <text evidence="2">The sequence shown here is derived from an EMBL/GenBank/DDBJ whole genome shotgun (WGS) entry which is preliminary data.</text>
</comment>
<feature type="signal peptide" evidence="1">
    <location>
        <begin position="1"/>
        <end position="23"/>
    </location>
</feature>